<accession>A0ACD1H251</accession>
<gene>
    <name evidence="1" type="ORF">BO66DRAFT_152679</name>
</gene>
<organism evidence="1 2">
    <name type="scientific">Aspergillus aculeatinus CBS 121060</name>
    <dbReference type="NCBI Taxonomy" id="1448322"/>
    <lineage>
        <taxon>Eukaryota</taxon>
        <taxon>Fungi</taxon>
        <taxon>Dikarya</taxon>
        <taxon>Ascomycota</taxon>
        <taxon>Pezizomycotina</taxon>
        <taxon>Eurotiomycetes</taxon>
        <taxon>Eurotiomycetidae</taxon>
        <taxon>Eurotiales</taxon>
        <taxon>Aspergillaceae</taxon>
        <taxon>Aspergillus</taxon>
        <taxon>Aspergillus subgen. Circumdati</taxon>
    </lineage>
</organism>
<dbReference type="EMBL" id="KZ824973">
    <property type="protein sequence ID" value="RAH67505.1"/>
    <property type="molecule type" value="Genomic_DNA"/>
</dbReference>
<sequence>MRFGQNIQPNQKRHAIHATAVYTGCISEVMVFSGYVGERTTTTGHGIQNRPLDRNLTIALYSCKTRCCSCLENIQRLRGK</sequence>
<dbReference type="Proteomes" id="UP000249661">
    <property type="component" value="Unassembled WGS sequence"/>
</dbReference>
<protein>
    <submittedName>
        <fullName evidence="1">Uncharacterized protein</fullName>
    </submittedName>
</protein>
<evidence type="ECO:0000313" key="1">
    <source>
        <dbReference type="EMBL" id="RAH67505.1"/>
    </source>
</evidence>
<reference evidence="1" key="1">
    <citation type="submission" date="2018-02" db="EMBL/GenBank/DDBJ databases">
        <title>The genomes of Aspergillus section Nigri reveals drivers in fungal speciation.</title>
        <authorList>
            <consortium name="DOE Joint Genome Institute"/>
            <person name="Vesth T.C."/>
            <person name="Nybo J."/>
            <person name="Theobald S."/>
            <person name="Brandl J."/>
            <person name="Frisvad J.C."/>
            <person name="Nielsen K.F."/>
            <person name="Lyhne E.K."/>
            <person name="Kogle M.E."/>
            <person name="Kuo A."/>
            <person name="Riley R."/>
            <person name="Clum A."/>
            <person name="Nolan M."/>
            <person name="Lipzen A."/>
            <person name="Salamov A."/>
            <person name="Henrissat B."/>
            <person name="Wiebenga A."/>
            <person name="De vries R.P."/>
            <person name="Grigoriev I.V."/>
            <person name="Mortensen U.H."/>
            <person name="Andersen M.R."/>
            <person name="Baker S.E."/>
        </authorList>
    </citation>
    <scope>NUCLEOTIDE SEQUENCE</scope>
    <source>
        <strain evidence="1">CBS 121060</strain>
    </source>
</reference>
<name>A0ACD1H251_9EURO</name>
<evidence type="ECO:0000313" key="2">
    <source>
        <dbReference type="Proteomes" id="UP000249661"/>
    </source>
</evidence>
<keyword evidence="2" id="KW-1185">Reference proteome</keyword>
<proteinExistence type="predicted"/>